<dbReference type="PANTHER" id="PTHR10102">
    <property type="entry name" value="DNA-DIRECTED RNA POLYMERASE, MITOCHONDRIAL"/>
    <property type="match status" value="1"/>
</dbReference>
<comment type="similarity">
    <text evidence="1 9">Belongs to the phage and mitochondrial RNA polymerase family.</text>
</comment>
<evidence type="ECO:0000259" key="10">
    <source>
        <dbReference type="SMART" id="SM01311"/>
    </source>
</evidence>
<evidence type="ECO:0000256" key="8">
    <source>
        <dbReference type="ARBA" id="ARBA00048552"/>
    </source>
</evidence>
<dbReference type="InterPro" id="IPR037159">
    <property type="entry name" value="RNA_POL_N_sf"/>
</dbReference>
<evidence type="ECO:0000256" key="4">
    <source>
        <dbReference type="ARBA" id="ARBA00022679"/>
    </source>
</evidence>
<dbReference type="PROSITE" id="PS00489">
    <property type="entry name" value="RNA_POL_PHAGE_2"/>
    <property type="match status" value="1"/>
</dbReference>
<dbReference type="Pfam" id="PF00940">
    <property type="entry name" value="RNA_pol"/>
    <property type="match status" value="1"/>
</dbReference>
<organism evidence="11 12">
    <name type="scientific">Dickeya phage Ninurta</name>
    <dbReference type="NCBI Taxonomy" id="2163631"/>
    <lineage>
        <taxon>Viruses</taxon>
        <taxon>Duplodnaviria</taxon>
        <taxon>Heunggongvirae</taxon>
        <taxon>Uroviricota</taxon>
        <taxon>Caudoviricetes</taxon>
        <taxon>Autographivirales</taxon>
        <taxon>Autotranscriptaviridae</taxon>
        <taxon>Studiervirinae</taxon>
        <taxon>Ningirsuvirus</taxon>
        <taxon>Ningirsuvirus ninurta</taxon>
    </lineage>
</organism>
<accession>A0A2S1GTB4</accession>
<dbReference type="GeneID" id="54991622"/>
<evidence type="ECO:0000313" key="11">
    <source>
        <dbReference type="EMBL" id="AWD92624.1"/>
    </source>
</evidence>
<sequence>MNVINAPKNDFSDISNAIMPFNVLADLWGGDLAAKQLQLEHEAHTEGEKRFLKAMERQIQAGEFADNAAAKPLLSTLVPKVSARMTEWMDEKGSKGGHRPVAWKKLQGVTMDTVAVIALKVILVCLTKEEHTNVTNVAFKIGRSIEDEMRFGRIRDEEAKHFKKHVKEQLNKRVGMVYKKAFMQAVESKLIETKVLKTEWSAWQNEETVHVGIRLIEAVIEATGLVVMTRPYAGDAKRDGEYIELAEEYVNILSKRAGALAGIAPMYQPCVVPPKPWTSPTSGGYWAAGRKPLSLVRAPSKRALERYNDVYMPEVYEAVNTIQNTAWKINKKVLAVVNEIINWKNCPVSDVPMMDAQRPEKPDEFTVNDEVLFKAWKKEAAAIYRKEKARVSKRLSMEFIVGQANKFNQFKRIWFPYNMDWRGRVYAVSMFNPQGNDMTKGLLTLADGKPIGQEGFYWLKIHGANCAGVDKVPFPERIKWVEDNVEHILASAKDPLGYTWWAEQDSPFCFLAFCFEYAGVAHHGLSYNCSLPLAFDGSCSGIQHFSAMLRDEIGGSAVNLLPSKEVQDIYRIVADKVVEVLKVDAVQGTADTVELIEKDGEMVEKYITGTAKLANQWLTFGVNRGVTKRSVMTLAYGSKEYGFRDQILEDTINPAIDNGKGNMFTQPHQAAGYMAKLIWNAVSETVVAAVEAMNWLQQSAALLAAEVKDKKTKEVLRKACAVHWVTPDGFPVWQEYRKPVQKRLNLMFMGEFRLQPTVNTTKDSGIDAHKQKSGIAPNFVHSQDGSHLRMTIVHAHRAYGIESFAVIHDSFGTIPADAGSLFKAVRESMVNTYENNDVLADFYEQFADQLHESQLEKMPALPSKGTLDIRSILESDFAFA</sequence>
<dbReference type="Pfam" id="PF14700">
    <property type="entry name" value="RPOL_N"/>
    <property type="match status" value="1"/>
</dbReference>
<dbReference type="SMART" id="SM01311">
    <property type="entry name" value="RPOL_N"/>
    <property type="match status" value="1"/>
</dbReference>
<feature type="domain" description="DNA-directed RNA polymerase N-terminal" evidence="10">
    <location>
        <begin position="34"/>
        <end position="324"/>
    </location>
</feature>
<keyword evidence="4 9" id="KW-0808">Transferase</keyword>
<dbReference type="KEGG" id="vg:54991622"/>
<evidence type="ECO:0000256" key="5">
    <source>
        <dbReference type="ARBA" id="ARBA00022695"/>
    </source>
</evidence>
<evidence type="ECO:0000256" key="6">
    <source>
        <dbReference type="ARBA" id="ARBA00023163"/>
    </source>
</evidence>
<dbReference type="EC" id="2.7.7.6" evidence="2 9"/>
<proteinExistence type="inferred from homology"/>
<protein>
    <recommendedName>
        <fullName evidence="2 9">DNA-directed RNA polymerase</fullName>
        <ecNumber evidence="2 9">2.7.7.6</ecNumber>
    </recommendedName>
</protein>
<dbReference type="PROSITE" id="PS00900">
    <property type="entry name" value="RNA_POL_PHAGE_1"/>
    <property type="match status" value="1"/>
</dbReference>
<evidence type="ECO:0000256" key="7">
    <source>
        <dbReference type="ARBA" id="ARBA00023314"/>
    </source>
</evidence>
<dbReference type="InterPro" id="IPR043502">
    <property type="entry name" value="DNA/RNA_pol_sf"/>
</dbReference>
<dbReference type="RefSeq" id="YP_009801113.1">
    <property type="nucleotide sequence ID" value="NC_047964.1"/>
</dbReference>
<dbReference type="Gene3D" id="1.10.1320.10">
    <property type="entry name" value="DNA-directed RNA polymerase, N-terminal domain"/>
    <property type="match status" value="1"/>
</dbReference>
<dbReference type="Gene3D" id="1.10.287.260">
    <property type="match status" value="1"/>
</dbReference>
<keyword evidence="7" id="KW-1195">Viral transcription</keyword>
<dbReference type="SUPFAM" id="SSF56672">
    <property type="entry name" value="DNA/RNA polymerases"/>
    <property type="match status" value="1"/>
</dbReference>
<dbReference type="InterPro" id="IPR002092">
    <property type="entry name" value="DNA-dir_Rpol_phage-type"/>
</dbReference>
<dbReference type="PANTHER" id="PTHR10102:SF0">
    <property type="entry name" value="DNA-DIRECTED RNA POLYMERASE, MITOCHONDRIAL"/>
    <property type="match status" value="1"/>
</dbReference>
<reference evidence="12" key="1">
    <citation type="submission" date="2018-03" db="EMBL/GenBank/DDBJ databases">
        <title>Phage therapy in agriculture - a green tech approach to combat plant pathogenic bacteria.</title>
        <authorList>
            <person name="Carstens A.B."/>
            <person name="Djurhuus A.M."/>
            <person name="Hansen L.H."/>
        </authorList>
    </citation>
    <scope>NUCLEOTIDE SEQUENCE [LARGE SCALE GENOMIC DNA]</scope>
</reference>
<comment type="catalytic activity">
    <reaction evidence="8 9">
        <text>RNA(n) + a ribonucleoside 5'-triphosphate = RNA(n+1) + diphosphate</text>
        <dbReference type="Rhea" id="RHEA:21248"/>
        <dbReference type="Rhea" id="RHEA-COMP:14527"/>
        <dbReference type="Rhea" id="RHEA-COMP:17342"/>
        <dbReference type="ChEBI" id="CHEBI:33019"/>
        <dbReference type="ChEBI" id="CHEBI:61557"/>
        <dbReference type="ChEBI" id="CHEBI:140395"/>
        <dbReference type="EC" id="2.7.7.6"/>
    </reaction>
</comment>
<dbReference type="InterPro" id="IPR046950">
    <property type="entry name" value="DNA-dir_Rpol_C_phage-type"/>
</dbReference>
<evidence type="ECO:0000256" key="9">
    <source>
        <dbReference type="RuleBase" id="RU003805"/>
    </source>
</evidence>
<dbReference type="InterPro" id="IPR024075">
    <property type="entry name" value="DNA-dir_RNA_pol_helix_hairp_sf"/>
</dbReference>
<dbReference type="Proteomes" id="UP000246538">
    <property type="component" value="Segment"/>
</dbReference>
<evidence type="ECO:0000313" key="12">
    <source>
        <dbReference type="Proteomes" id="UP000246538"/>
    </source>
</evidence>
<dbReference type="EMBL" id="MH059639">
    <property type="protein sequence ID" value="AWD92624.1"/>
    <property type="molecule type" value="Genomic_DNA"/>
</dbReference>
<keyword evidence="6 9" id="KW-0804">Transcription</keyword>
<dbReference type="GO" id="GO:0019083">
    <property type="term" value="P:viral transcription"/>
    <property type="evidence" value="ECO:0007669"/>
    <property type="project" value="UniProtKB-KW"/>
</dbReference>
<dbReference type="InterPro" id="IPR029262">
    <property type="entry name" value="RPOL_N"/>
</dbReference>
<evidence type="ECO:0000256" key="3">
    <source>
        <dbReference type="ARBA" id="ARBA00022478"/>
    </source>
</evidence>
<keyword evidence="3 9" id="KW-0240">DNA-directed RNA polymerase</keyword>
<dbReference type="Gene3D" id="1.10.287.280">
    <property type="match status" value="1"/>
</dbReference>
<evidence type="ECO:0000256" key="2">
    <source>
        <dbReference type="ARBA" id="ARBA00012418"/>
    </source>
</evidence>
<dbReference type="GO" id="GO:0006351">
    <property type="term" value="P:DNA-templated transcription"/>
    <property type="evidence" value="ECO:0007669"/>
    <property type="project" value="InterPro"/>
</dbReference>
<evidence type="ECO:0000256" key="1">
    <source>
        <dbReference type="ARBA" id="ARBA00009493"/>
    </source>
</evidence>
<comment type="function">
    <text evidence="9">DNA-dependent RNA polymerase catalyzes the transcription of DNA into RNA using the four ribonucleoside triphosphates as substrates.</text>
</comment>
<dbReference type="GO" id="GO:0003677">
    <property type="term" value="F:DNA binding"/>
    <property type="evidence" value="ECO:0007669"/>
    <property type="project" value="InterPro"/>
</dbReference>
<dbReference type="GO" id="GO:0000428">
    <property type="term" value="C:DNA-directed RNA polymerase complex"/>
    <property type="evidence" value="ECO:0007669"/>
    <property type="project" value="UniProtKB-KW"/>
</dbReference>
<name>A0A2S1GTB4_9CAUD</name>
<keyword evidence="12" id="KW-1185">Reference proteome</keyword>
<keyword evidence="5 9" id="KW-0548">Nucleotidyltransferase</keyword>
<dbReference type="GO" id="GO:0003899">
    <property type="term" value="F:DNA-directed RNA polymerase activity"/>
    <property type="evidence" value="ECO:0007669"/>
    <property type="project" value="UniProtKB-EC"/>
</dbReference>
<dbReference type="Gene3D" id="1.10.150.20">
    <property type="entry name" value="5' to 3' exonuclease, C-terminal subdomain"/>
    <property type="match status" value="1"/>
</dbReference>